<dbReference type="GeneID" id="89925789"/>
<organism evidence="2 3">
    <name type="scientific">Saxophila tyrrhenica</name>
    <dbReference type="NCBI Taxonomy" id="1690608"/>
    <lineage>
        <taxon>Eukaryota</taxon>
        <taxon>Fungi</taxon>
        <taxon>Dikarya</taxon>
        <taxon>Ascomycota</taxon>
        <taxon>Pezizomycotina</taxon>
        <taxon>Dothideomycetes</taxon>
        <taxon>Dothideomycetidae</taxon>
        <taxon>Mycosphaerellales</taxon>
        <taxon>Extremaceae</taxon>
        <taxon>Saxophila</taxon>
    </lineage>
</organism>
<accession>A0AAV9PCY7</accession>
<feature type="region of interest" description="Disordered" evidence="1">
    <location>
        <begin position="1"/>
        <end position="156"/>
    </location>
</feature>
<feature type="compositionally biased region" description="Basic and acidic residues" evidence="1">
    <location>
        <begin position="112"/>
        <end position="148"/>
    </location>
</feature>
<dbReference type="Proteomes" id="UP001337655">
    <property type="component" value="Unassembled WGS sequence"/>
</dbReference>
<dbReference type="RefSeq" id="XP_064660327.1">
    <property type="nucleotide sequence ID" value="XM_064801697.1"/>
</dbReference>
<gene>
    <name evidence="2" type="ORF">LTR77_004443</name>
</gene>
<comment type="caution">
    <text evidence="2">The sequence shown here is derived from an EMBL/GenBank/DDBJ whole genome shotgun (WGS) entry which is preliminary data.</text>
</comment>
<name>A0AAV9PCY7_9PEZI</name>
<feature type="compositionally biased region" description="Basic and acidic residues" evidence="1">
    <location>
        <begin position="1"/>
        <end position="10"/>
    </location>
</feature>
<proteinExistence type="predicted"/>
<feature type="compositionally biased region" description="Basic and acidic residues" evidence="1">
    <location>
        <begin position="53"/>
        <end position="66"/>
    </location>
</feature>
<evidence type="ECO:0000313" key="3">
    <source>
        <dbReference type="Proteomes" id="UP001337655"/>
    </source>
</evidence>
<evidence type="ECO:0000313" key="2">
    <source>
        <dbReference type="EMBL" id="KAK5171299.1"/>
    </source>
</evidence>
<dbReference type="EMBL" id="JAVRRT010000006">
    <property type="protein sequence ID" value="KAK5171299.1"/>
    <property type="molecule type" value="Genomic_DNA"/>
</dbReference>
<dbReference type="AlphaFoldDB" id="A0AAV9PCY7"/>
<reference evidence="2 3" key="1">
    <citation type="submission" date="2023-08" db="EMBL/GenBank/DDBJ databases">
        <title>Black Yeasts Isolated from many extreme environments.</title>
        <authorList>
            <person name="Coleine C."/>
            <person name="Stajich J.E."/>
            <person name="Selbmann L."/>
        </authorList>
    </citation>
    <scope>NUCLEOTIDE SEQUENCE [LARGE SCALE GENOMIC DNA]</scope>
    <source>
        <strain evidence="2 3">CCFEE 5935</strain>
    </source>
</reference>
<keyword evidence="3" id="KW-1185">Reference proteome</keyword>
<sequence length="406" mass="45937">MAPLERKRPAEDDDESNLKQMKYSRHQPENTVFPQRPPGKSDVPNETFQSSSSREDYSGDRDDSSRDTQVSLRFSVAAPSSLRDSTQRIGDGKKEVEEDSYFFVDTAGEDSLEGRREEASKEDGKDLTENDSERGGEVSIKTESEHSDMSLNNNTNHMPERARRQLTEAQICKPLFVPTKGSSINRHDDVTAVDPPREDLTLQFKMPQKGDRGGQSVEEAAEQVSEDLSSGMGSEGFTHVSLYYQATWTARYTSPASADAAKGRRLRLGYSGYSADLQAFRPWDNYKPPIGAKAFLCRAVPLDVSRTVLARELMGRFPESTIRFKMPCPFDPREFRARDGRCMILEFEKPTDIIHIFCPLSKDCGSKVDWTARFHTYVKREMCMVCSDAQHRFAECPEMRAMHIGH</sequence>
<protein>
    <submittedName>
        <fullName evidence="2">Uncharacterized protein</fullName>
    </submittedName>
</protein>
<evidence type="ECO:0000256" key="1">
    <source>
        <dbReference type="SAM" id="MobiDB-lite"/>
    </source>
</evidence>